<dbReference type="GO" id="GO:0046872">
    <property type="term" value="F:metal ion binding"/>
    <property type="evidence" value="ECO:0007669"/>
    <property type="project" value="UniProtKB-KW"/>
</dbReference>
<feature type="active site" evidence="8">
    <location>
        <position position="7"/>
    </location>
</feature>
<dbReference type="GO" id="GO:0051603">
    <property type="term" value="P:proteolysis involved in protein catabolic process"/>
    <property type="evidence" value="ECO:0007669"/>
    <property type="project" value="InterPro"/>
</dbReference>
<dbReference type="Pfam" id="PF00227">
    <property type="entry name" value="Proteasome"/>
    <property type="match status" value="1"/>
</dbReference>
<feature type="binding site" evidence="8">
    <location>
        <position position="165"/>
    </location>
    <ligand>
        <name>Na(+)</name>
        <dbReference type="ChEBI" id="CHEBI:29101"/>
    </ligand>
</feature>
<dbReference type="InterPro" id="IPR001353">
    <property type="entry name" value="Proteasome_sua/b"/>
</dbReference>
<feature type="binding site" evidence="8">
    <location>
        <position position="162"/>
    </location>
    <ligand>
        <name>Na(+)</name>
        <dbReference type="ChEBI" id="CHEBI:29101"/>
    </ligand>
</feature>
<dbReference type="SUPFAM" id="SSF56235">
    <property type="entry name" value="N-terminal nucleophile aminohydrolases (Ntn hydrolases)"/>
    <property type="match status" value="1"/>
</dbReference>
<keyword evidence="5 8" id="KW-0479">Metal-binding</keyword>
<protein>
    <recommendedName>
        <fullName evidence="8">ATP-dependent protease subunit HslV</fullName>
        <ecNumber evidence="8">3.4.25.2</ecNumber>
    </recommendedName>
</protein>
<gene>
    <name evidence="8 9" type="primary">hslV</name>
    <name evidence="9" type="ORF">MESINF_2210</name>
</gene>
<dbReference type="GO" id="GO:0004298">
    <property type="term" value="F:threonine-type endopeptidase activity"/>
    <property type="evidence" value="ECO:0007669"/>
    <property type="project" value="UniProtKB-KW"/>
</dbReference>
<dbReference type="AlphaFoldDB" id="A0A7Z7LGU8"/>
<dbReference type="HAMAP" id="MF_00248">
    <property type="entry name" value="HslV"/>
    <property type="match status" value="1"/>
</dbReference>
<keyword evidence="6 8" id="KW-0378">Hydrolase</keyword>
<dbReference type="InterPro" id="IPR023333">
    <property type="entry name" value="Proteasome_suB-type"/>
</dbReference>
<evidence type="ECO:0000256" key="1">
    <source>
        <dbReference type="ARBA" id="ARBA00004496"/>
    </source>
</evidence>
<comment type="catalytic activity">
    <reaction evidence="8">
        <text>ATP-dependent cleavage of peptide bonds with broad specificity.</text>
        <dbReference type="EC" id="3.4.25.2"/>
    </reaction>
</comment>
<keyword evidence="8" id="KW-0888">Threonine protease</keyword>
<evidence type="ECO:0000256" key="4">
    <source>
        <dbReference type="ARBA" id="ARBA00022670"/>
    </source>
</evidence>
<evidence type="ECO:0000256" key="6">
    <source>
        <dbReference type="ARBA" id="ARBA00022801"/>
    </source>
</evidence>
<dbReference type="PANTHER" id="PTHR32194:SF0">
    <property type="entry name" value="ATP-DEPENDENT PROTEASE SUBUNIT HSLV"/>
    <property type="match status" value="1"/>
</dbReference>
<organism evidence="9 10">
    <name type="scientific">Mesotoga infera</name>
    <dbReference type="NCBI Taxonomy" id="1236046"/>
    <lineage>
        <taxon>Bacteria</taxon>
        <taxon>Thermotogati</taxon>
        <taxon>Thermotogota</taxon>
        <taxon>Thermotogae</taxon>
        <taxon>Kosmotogales</taxon>
        <taxon>Kosmotogaceae</taxon>
        <taxon>Mesotoga</taxon>
    </lineage>
</organism>
<reference evidence="9 10" key="1">
    <citation type="submission" date="2017-01" db="EMBL/GenBank/DDBJ databases">
        <authorList>
            <person name="Erauso G."/>
        </authorList>
    </citation>
    <scope>NUCLEOTIDE SEQUENCE [LARGE SCALE GENOMIC DNA]</scope>
    <source>
        <strain evidence="9">MESINF1</strain>
    </source>
</reference>
<dbReference type="GO" id="GO:0005839">
    <property type="term" value="C:proteasome core complex"/>
    <property type="evidence" value="ECO:0007669"/>
    <property type="project" value="InterPro"/>
</dbReference>
<dbReference type="Gene3D" id="3.60.20.10">
    <property type="entry name" value="Glutamine Phosphoribosylpyrophosphate, subunit 1, domain 1"/>
    <property type="match status" value="1"/>
</dbReference>
<evidence type="ECO:0000313" key="9">
    <source>
        <dbReference type="EMBL" id="SSC13650.1"/>
    </source>
</evidence>
<dbReference type="Proteomes" id="UP000250796">
    <property type="component" value="Chromosome MESINF"/>
</dbReference>
<accession>A0A7Z7LGU8</accession>
<name>A0A7Z7LGU8_9BACT</name>
<keyword evidence="7 8" id="KW-0915">Sodium</keyword>
<comment type="activity regulation">
    <text evidence="8">Allosterically activated by HslU binding.</text>
</comment>
<comment type="similarity">
    <text evidence="2 8">Belongs to the peptidase T1B family. HslV subfamily.</text>
</comment>
<comment type="function">
    <text evidence="8">Protease subunit of a proteasome-like degradation complex believed to be a general protein degrading machinery.</text>
</comment>
<keyword evidence="8" id="KW-0021">Allosteric enzyme</keyword>
<proteinExistence type="inferred from homology"/>
<dbReference type="PANTHER" id="PTHR32194">
    <property type="entry name" value="METALLOPROTEASE TLDD"/>
    <property type="match status" value="1"/>
</dbReference>
<dbReference type="InterPro" id="IPR029055">
    <property type="entry name" value="Ntn_hydrolases_N"/>
</dbReference>
<dbReference type="KEGG" id="minf:MESINF_2210"/>
<evidence type="ECO:0000256" key="2">
    <source>
        <dbReference type="ARBA" id="ARBA00006053"/>
    </source>
</evidence>
<keyword evidence="3 8" id="KW-0963">Cytoplasm</keyword>
<comment type="subcellular location">
    <subcellularLocation>
        <location evidence="1 8">Cytoplasm</location>
    </subcellularLocation>
</comment>
<dbReference type="PIRSF" id="PIRSF039093">
    <property type="entry name" value="HslV"/>
    <property type="match status" value="1"/>
</dbReference>
<dbReference type="EMBL" id="LS974202">
    <property type="protein sequence ID" value="SSC13650.1"/>
    <property type="molecule type" value="Genomic_DNA"/>
</dbReference>
<keyword evidence="4 8" id="KW-0645">Protease</keyword>
<evidence type="ECO:0000256" key="3">
    <source>
        <dbReference type="ARBA" id="ARBA00022490"/>
    </source>
</evidence>
<evidence type="ECO:0000256" key="8">
    <source>
        <dbReference type="HAMAP-Rule" id="MF_00248"/>
    </source>
</evidence>
<evidence type="ECO:0000313" key="10">
    <source>
        <dbReference type="Proteomes" id="UP000250796"/>
    </source>
</evidence>
<feature type="binding site" evidence="8">
    <location>
        <position position="168"/>
    </location>
    <ligand>
        <name>Na(+)</name>
        <dbReference type="ChEBI" id="CHEBI:29101"/>
    </ligand>
</feature>
<evidence type="ECO:0000256" key="7">
    <source>
        <dbReference type="ARBA" id="ARBA00023053"/>
    </source>
</evidence>
<dbReference type="CDD" id="cd01913">
    <property type="entry name" value="protease_HslV"/>
    <property type="match status" value="1"/>
</dbReference>
<comment type="subunit">
    <text evidence="8">A double ring-shaped homohexamer of HslV is capped on each side by a ring-shaped HslU homohexamer. The assembly of the HslU/HslV complex is dependent on binding of ATP.</text>
</comment>
<dbReference type="InterPro" id="IPR022281">
    <property type="entry name" value="ATP-dep_Prtase_HsIV_su"/>
</dbReference>
<dbReference type="EC" id="3.4.25.2" evidence="8"/>
<evidence type="ECO:0000256" key="5">
    <source>
        <dbReference type="ARBA" id="ARBA00022723"/>
    </source>
</evidence>
<dbReference type="PROSITE" id="PS51476">
    <property type="entry name" value="PROTEASOME_BETA_2"/>
    <property type="match status" value="1"/>
</dbReference>
<dbReference type="GO" id="GO:0009376">
    <property type="term" value="C:HslUV protease complex"/>
    <property type="evidence" value="ECO:0007669"/>
    <property type="project" value="UniProtKB-UniRule"/>
</dbReference>
<sequence length="182" mass="19567">MIEMHGTTILVLRKNGKTVMAGDGQITLGETIMKGTARKVRKLGDGRVLAGFAGSVADAMTLFEKFEEKFKESNSSLRRAAVNLAKEWRTNKILRNLQALLLVADNETILLVSGNGEVIEPDEEILAIGSGGSYALSAARALMRNTNLDAEMIAVQAMTIASEICIYTNSNFTVETLGGDGK</sequence>
<keyword evidence="10" id="KW-1185">Reference proteome</keyword>
<dbReference type="NCBIfam" id="NF003964">
    <property type="entry name" value="PRK05456.1"/>
    <property type="match status" value="1"/>
</dbReference>
<dbReference type="NCBIfam" id="TIGR03692">
    <property type="entry name" value="ATP_dep_HslV"/>
    <property type="match status" value="1"/>
</dbReference>